<keyword evidence="2" id="KW-0805">Transcription regulation</keyword>
<accession>A0ABT2SZT7</accession>
<evidence type="ECO:0000259" key="5">
    <source>
        <dbReference type="PROSITE" id="PS50931"/>
    </source>
</evidence>
<comment type="similarity">
    <text evidence="1">Belongs to the LysR transcriptional regulatory family.</text>
</comment>
<feature type="domain" description="HTH lysR-type" evidence="5">
    <location>
        <begin position="13"/>
        <end position="64"/>
    </location>
</feature>
<gene>
    <name evidence="6" type="ORF">OCV77_03205</name>
</gene>
<comment type="caution">
    <text evidence="6">The sequence shown here is derived from an EMBL/GenBank/DDBJ whole genome shotgun (WGS) entry which is preliminary data.</text>
</comment>
<reference evidence="6 7" key="1">
    <citation type="journal article" date="2021" name="ISME Commun">
        <title>Automated analysis of genomic sequences facilitates high-throughput and comprehensive description of bacteria.</title>
        <authorList>
            <person name="Hitch T.C.A."/>
        </authorList>
    </citation>
    <scope>NUCLEOTIDE SEQUENCE [LARGE SCALE GENOMIC DNA]</scope>
    <source>
        <strain evidence="6 7">Sanger_18</strain>
    </source>
</reference>
<dbReference type="Gene3D" id="3.40.190.290">
    <property type="match status" value="1"/>
</dbReference>
<sequence length="315" mass="36045">MQNLMEISFDYYKVFYEVARSHSITLAASHLCLTQPTVTKYIQNLEAALGCQLFVRSQKGVSMTEEGQRLFRQISHPCQQMGQAQEIIREYTTNQNGKITISATELTMRYFLLPFLERFQHRFPNVRLQIHAHSFPAMMASLNDETADFALSITPLESFSDFEITSVSDFQDILIAGSRYSYLEDKLLSMEDILSFPIISMEHGTASRRFWDSLFEEHGFELSPNIELNSNDLIAPATVHNLGIGLVPYKFARHYLINYGIIQLKTDFFVPKRQICLIRNPLHPQNTPAKILIDMLKGSDTDPLFSYSTDSGISF</sequence>
<evidence type="ECO:0000256" key="1">
    <source>
        <dbReference type="ARBA" id="ARBA00009437"/>
    </source>
</evidence>
<proteinExistence type="inferred from homology"/>
<dbReference type="SUPFAM" id="SSF53850">
    <property type="entry name" value="Periplasmic binding protein-like II"/>
    <property type="match status" value="1"/>
</dbReference>
<dbReference type="Pfam" id="PF03466">
    <property type="entry name" value="LysR_substrate"/>
    <property type="match status" value="1"/>
</dbReference>
<organism evidence="6 7">
    <name type="scientific">Suilimivivens aceti</name>
    <dbReference type="NCBI Taxonomy" id="2981774"/>
    <lineage>
        <taxon>Bacteria</taxon>
        <taxon>Bacillati</taxon>
        <taxon>Bacillota</taxon>
        <taxon>Clostridia</taxon>
        <taxon>Lachnospirales</taxon>
        <taxon>Lachnospiraceae</taxon>
        <taxon>Suilimivivens</taxon>
    </lineage>
</organism>
<dbReference type="PANTHER" id="PTHR30126:SF64">
    <property type="entry name" value="HTH-TYPE TRANSCRIPTIONAL REGULATOR CITR"/>
    <property type="match status" value="1"/>
</dbReference>
<dbReference type="InterPro" id="IPR036388">
    <property type="entry name" value="WH-like_DNA-bd_sf"/>
</dbReference>
<dbReference type="InterPro" id="IPR005119">
    <property type="entry name" value="LysR_subst-bd"/>
</dbReference>
<dbReference type="PRINTS" id="PR00039">
    <property type="entry name" value="HTHLYSR"/>
</dbReference>
<keyword evidence="4" id="KW-0804">Transcription</keyword>
<name>A0ABT2SZT7_9FIRM</name>
<dbReference type="EMBL" id="JAOQKJ010000002">
    <property type="protein sequence ID" value="MCU6743520.1"/>
    <property type="molecule type" value="Genomic_DNA"/>
</dbReference>
<dbReference type="PANTHER" id="PTHR30126">
    <property type="entry name" value="HTH-TYPE TRANSCRIPTIONAL REGULATOR"/>
    <property type="match status" value="1"/>
</dbReference>
<dbReference type="CDD" id="cd05466">
    <property type="entry name" value="PBP2_LTTR_substrate"/>
    <property type="match status" value="1"/>
</dbReference>
<evidence type="ECO:0000256" key="4">
    <source>
        <dbReference type="ARBA" id="ARBA00023163"/>
    </source>
</evidence>
<dbReference type="InterPro" id="IPR036390">
    <property type="entry name" value="WH_DNA-bd_sf"/>
</dbReference>
<dbReference type="SUPFAM" id="SSF46785">
    <property type="entry name" value="Winged helix' DNA-binding domain"/>
    <property type="match status" value="1"/>
</dbReference>
<evidence type="ECO:0000256" key="3">
    <source>
        <dbReference type="ARBA" id="ARBA00023125"/>
    </source>
</evidence>
<dbReference type="InterPro" id="IPR000847">
    <property type="entry name" value="LysR_HTH_N"/>
</dbReference>
<dbReference type="Gene3D" id="1.10.10.10">
    <property type="entry name" value="Winged helix-like DNA-binding domain superfamily/Winged helix DNA-binding domain"/>
    <property type="match status" value="1"/>
</dbReference>
<keyword evidence="3" id="KW-0238">DNA-binding</keyword>
<keyword evidence="7" id="KW-1185">Reference proteome</keyword>
<evidence type="ECO:0000256" key="2">
    <source>
        <dbReference type="ARBA" id="ARBA00023015"/>
    </source>
</evidence>
<evidence type="ECO:0000313" key="7">
    <source>
        <dbReference type="Proteomes" id="UP001652432"/>
    </source>
</evidence>
<dbReference type="Proteomes" id="UP001652432">
    <property type="component" value="Unassembled WGS sequence"/>
</dbReference>
<dbReference type="PROSITE" id="PS50931">
    <property type="entry name" value="HTH_LYSR"/>
    <property type="match status" value="1"/>
</dbReference>
<dbReference type="Pfam" id="PF00126">
    <property type="entry name" value="HTH_1"/>
    <property type="match status" value="1"/>
</dbReference>
<protein>
    <submittedName>
        <fullName evidence="6">LysR family transcriptional regulator</fullName>
    </submittedName>
</protein>
<dbReference type="RefSeq" id="WP_262573275.1">
    <property type="nucleotide sequence ID" value="NZ_JAOQKJ010000002.1"/>
</dbReference>
<evidence type="ECO:0000313" key="6">
    <source>
        <dbReference type="EMBL" id="MCU6743520.1"/>
    </source>
</evidence>